<dbReference type="AlphaFoldDB" id="A0AAD6AH25"/>
<evidence type="ECO:0008006" key="8">
    <source>
        <dbReference type="Google" id="ProtNLM"/>
    </source>
</evidence>
<evidence type="ECO:0000313" key="7">
    <source>
        <dbReference type="Proteomes" id="UP001219934"/>
    </source>
</evidence>
<name>A0AAD6AH25_9TELE</name>
<dbReference type="EMBL" id="JAPTMU010000022">
    <property type="protein sequence ID" value="KAJ4924571.1"/>
    <property type="molecule type" value="Genomic_DNA"/>
</dbReference>
<keyword evidence="2 5" id="KW-0812">Transmembrane</keyword>
<keyword evidence="4 5" id="KW-0472">Membrane</keyword>
<reference evidence="6" key="1">
    <citation type="submission" date="2022-11" db="EMBL/GenBank/DDBJ databases">
        <title>Chromosome-level genome of Pogonophryne albipinna.</title>
        <authorList>
            <person name="Jo E."/>
        </authorList>
    </citation>
    <scope>NUCLEOTIDE SEQUENCE</scope>
    <source>
        <strain evidence="6">SGF0006</strain>
        <tissue evidence="6">Muscle</tissue>
    </source>
</reference>
<comment type="subcellular location">
    <subcellularLocation>
        <location evidence="1">Membrane</location>
        <topology evidence="1">Multi-pass membrane protein</topology>
    </subcellularLocation>
</comment>
<evidence type="ECO:0000256" key="3">
    <source>
        <dbReference type="ARBA" id="ARBA00022989"/>
    </source>
</evidence>
<comment type="caution">
    <text evidence="6">The sequence shown here is derived from an EMBL/GenBank/DDBJ whole genome shotgun (WGS) entry which is preliminary data.</text>
</comment>
<evidence type="ECO:0000256" key="4">
    <source>
        <dbReference type="ARBA" id="ARBA00023136"/>
    </source>
</evidence>
<feature type="transmembrane region" description="Helical" evidence="5">
    <location>
        <begin position="50"/>
        <end position="69"/>
    </location>
</feature>
<accession>A0AAD6AH25</accession>
<dbReference type="InterPro" id="IPR018499">
    <property type="entry name" value="Tetraspanin/Peripherin"/>
</dbReference>
<evidence type="ECO:0000256" key="5">
    <source>
        <dbReference type="SAM" id="Phobius"/>
    </source>
</evidence>
<evidence type="ECO:0000313" key="6">
    <source>
        <dbReference type="EMBL" id="KAJ4924571.1"/>
    </source>
</evidence>
<dbReference type="Gene3D" id="1.10.1450.10">
    <property type="entry name" value="Tetraspanin"/>
    <property type="match status" value="1"/>
</dbReference>
<dbReference type="Proteomes" id="UP001219934">
    <property type="component" value="Unassembled WGS sequence"/>
</dbReference>
<proteinExistence type="predicted"/>
<sequence length="218" mass="24549">MRIVNAWLKWSFICVISLNVVVSVLLLTFNSLTMHRSLQDKKTDREVIHFIYSLTIPYLIFAIFGLYGACKMKKWALIVSAVGMYLGSLVSMVFGIEGLALRSWSVEDTKMELLSLLPLNNLECCGLDQGYQDWGYNIPDSCLCTEESTNPCVVAPRNSSLFEYNGDDKPIKIYQEIFSTVLCLLVLCQLNNKEDVPAVVYSPEARNVDIPGYAADYT</sequence>
<feature type="transmembrane region" description="Helical" evidence="5">
    <location>
        <begin position="6"/>
        <end position="29"/>
    </location>
</feature>
<dbReference type="Pfam" id="PF00335">
    <property type="entry name" value="Tetraspanin"/>
    <property type="match status" value="1"/>
</dbReference>
<keyword evidence="7" id="KW-1185">Reference proteome</keyword>
<evidence type="ECO:0000256" key="2">
    <source>
        <dbReference type="ARBA" id="ARBA00022692"/>
    </source>
</evidence>
<dbReference type="GO" id="GO:0016020">
    <property type="term" value="C:membrane"/>
    <property type="evidence" value="ECO:0007669"/>
    <property type="project" value="UniProtKB-SubCell"/>
</dbReference>
<feature type="transmembrane region" description="Helical" evidence="5">
    <location>
        <begin position="75"/>
        <end position="101"/>
    </location>
</feature>
<evidence type="ECO:0000256" key="1">
    <source>
        <dbReference type="ARBA" id="ARBA00004141"/>
    </source>
</evidence>
<organism evidence="6 7">
    <name type="scientific">Pogonophryne albipinna</name>
    <dbReference type="NCBI Taxonomy" id="1090488"/>
    <lineage>
        <taxon>Eukaryota</taxon>
        <taxon>Metazoa</taxon>
        <taxon>Chordata</taxon>
        <taxon>Craniata</taxon>
        <taxon>Vertebrata</taxon>
        <taxon>Euteleostomi</taxon>
        <taxon>Actinopterygii</taxon>
        <taxon>Neopterygii</taxon>
        <taxon>Teleostei</taxon>
        <taxon>Neoteleostei</taxon>
        <taxon>Acanthomorphata</taxon>
        <taxon>Eupercaria</taxon>
        <taxon>Perciformes</taxon>
        <taxon>Notothenioidei</taxon>
        <taxon>Pogonophryne</taxon>
    </lineage>
</organism>
<gene>
    <name evidence="6" type="ORF">JOQ06_003526</name>
</gene>
<protein>
    <recommendedName>
        <fullName evidence="8">Tetraspanin</fullName>
    </recommendedName>
</protein>
<keyword evidence="3 5" id="KW-1133">Transmembrane helix</keyword>
<dbReference type="InterPro" id="IPR008952">
    <property type="entry name" value="Tetraspanin_EC2_sf"/>
</dbReference>